<evidence type="ECO:0000256" key="1">
    <source>
        <dbReference type="SAM" id="SignalP"/>
    </source>
</evidence>
<protein>
    <submittedName>
        <fullName evidence="2">Uncharacterized protein</fullName>
    </submittedName>
</protein>
<reference evidence="2 3" key="1">
    <citation type="submission" date="2024-01" db="EMBL/GenBank/DDBJ databases">
        <title>Pedobacter sp. nov., isolated from oil-contaminated soil.</title>
        <authorList>
            <person name="Le N.T.T."/>
        </authorList>
    </citation>
    <scope>NUCLEOTIDE SEQUENCE [LARGE SCALE GENOMIC DNA]</scope>
    <source>
        <strain evidence="2 3">VNH31</strain>
    </source>
</reference>
<comment type="caution">
    <text evidence="2">The sequence shown here is derived from an EMBL/GenBank/DDBJ whole genome shotgun (WGS) entry which is preliminary data.</text>
</comment>
<keyword evidence="1" id="KW-0732">Signal</keyword>
<dbReference type="Proteomes" id="UP001337681">
    <property type="component" value="Unassembled WGS sequence"/>
</dbReference>
<accession>A0ABU7H435</accession>
<sequence length="275" mass="31268">MMKRLILFTFLLFFWCFSGNSQSVVNLKKTLVLQMPKIDGEHSGKNGASVVWHPGQKKYYAAFAGRSSYPLGVFSANGDRLSNDDMKTLIDVRGLWYNPNKKEVWGNGYYLSGWFSYKLSSTGLVIGIESETEDETSQAEDNAVGVYNADANVVLFLSYDAKVHVYTHKGSFKETIAIHWGRTSSMKTDIETYPDLLQDSYSYHSLAYTGTKGQELGFLNVLKKQVELYEIKTGFLTKILKLPDSVKLEEKFNFSYANGIYWLFDIQSRAWVGYN</sequence>
<feature type="chain" id="PRO_5046671764" evidence="1">
    <location>
        <begin position="24"/>
        <end position="275"/>
    </location>
</feature>
<keyword evidence="3" id="KW-1185">Reference proteome</keyword>
<evidence type="ECO:0000313" key="3">
    <source>
        <dbReference type="Proteomes" id="UP001337681"/>
    </source>
</evidence>
<evidence type="ECO:0000313" key="2">
    <source>
        <dbReference type="EMBL" id="MEE1886026.1"/>
    </source>
</evidence>
<feature type="signal peptide" evidence="1">
    <location>
        <begin position="1"/>
        <end position="23"/>
    </location>
</feature>
<organism evidence="2 3">
    <name type="scientific">Pedobacter flavus</name>
    <dbReference type="NCBI Taxonomy" id="3113906"/>
    <lineage>
        <taxon>Bacteria</taxon>
        <taxon>Pseudomonadati</taxon>
        <taxon>Bacteroidota</taxon>
        <taxon>Sphingobacteriia</taxon>
        <taxon>Sphingobacteriales</taxon>
        <taxon>Sphingobacteriaceae</taxon>
        <taxon>Pedobacter</taxon>
    </lineage>
</organism>
<dbReference type="EMBL" id="JAZDQU010000002">
    <property type="protein sequence ID" value="MEE1886026.1"/>
    <property type="molecule type" value="Genomic_DNA"/>
</dbReference>
<name>A0ABU7H435_9SPHI</name>
<gene>
    <name evidence="2" type="ORF">VRU49_11415</name>
</gene>
<proteinExistence type="predicted"/>
<dbReference type="RefSeq" id="WP_330146914.1">
    <property type="nucleotide sequence ID" value="NZ_JAZDQU010000002.1"/>
</dbReference>